<organism evidence="2 3">
    <name type="scientific">Aerosakkonema funiforme FACHB-1375</name>
    <dbReference type="NCBI Taxonomy" id="2949571"/>
    <lineage>
        <taxon>Bacteria</taxon>
        <taxon>Bacillati</taxon>
        <taxon>Cyanobacteriota</taxon>
        <taxon>Cyanophyceae</taxon>
        <taxon>Oscillatoriophycideae</taxon>
        <taxon>Aerosakkonematales</taxon>
        <taxon>Aerosakkonemataceae</taxon>
        <taxon>Aerosakkonema</taxon>
    </lineage>
</organism>
<name>A0A926VAY8_9CYAN</name>
<keyword evidence="2" id="KW-0255">Endonuclease</keyword>
<feature type="domain" description="HNH nuclease" evidence="1">
    <location>
        <begin position="60"/>
        <end position="116"/>
    </location>
</feature>
<dbReference type="SMART" id="SM00507">
    <property type="entry name" value="HNHc"/>
    <property type="match status" value="1"/>
</dbReference>
<dbReference type="RefSeq" id="WP_190462682.1">
    <property type="nucleotide sequence ID" value="NZ_JACJPW010000008.1"/>
</dbReference>
<dbReference type="CDD" id="cd00085">
    <property type="entry name" value="HNHc"/>
    <property type="match status" value="1"/>
</dbReference>
<protein>
    <submittedName>
        <fullName evidence="2">HNH endonuclease</fullName>
    </submittedName>
</protein>
<evidence type="ECO:0000259" key="1">
    <source>
        <dbReference type="SMART" id="SM00507"/>
    </source>
</evidence>
<keyword evidence="2" id="KW-0540">Nuclease</keyword>
<comment type="caution">
    <text evidence="2">The sequence shown here is derived from an EMBL/GenBank/DDBJ whole genome shotgun (WGS) entry which is preliminary data.</text>
</comment>
<dbReference type="Pfam" id="PF13392">
    <property type="entry name" value="HNH_3"/>
    <property type="match status" value="1"/>
</dbReference>
<dbReference type="EMBL" id="JACJPW010000008">
    <property type="protein sequence ID" value="MBD2180463.1"/>
    <property type="molecule type" value="Genomic_DNA"/>
</dbReference>
<sequence length="149" mass="17344">MPMPKKPRRRCLNCERETKRAVDKYCNSYCKNEHQYTVYIVSWLNGKVSGGKKSGTVSNHVRRYLIRNFGEKCSLCGWCEVNPYTGKIPLEVDHIDGNWQNNSPDNLRLLCPNCHSLTPTYKARNKGKGRSWRRELYAMSKQQSVTLKE</sequence>
<evidence type="ECO:0000313" key="3">
    <source>
        <dbReference type="Proteomes" id="UP000641646"/>
    </source>
</evidence>
<dbReference type="AlphaFoldDB" id="A0A926VAY8"/>
<gene>
    <name evidence="2" type="ORF">H6G03_04965</name>
</gene>
<reference evidence="2" key="2">
    <citation type="submission" date="2020-08" db="EMBL/GenBank/DDBJ databases">
        <authorList>
            <person name="Chen M."/>
            <person name="Teng W."/>
            <person name="Zhao L."/>
            <person name="Hu C."/>
            <person name="Zhou Y."/>
            <person name="Han B."/>
            <person name="Song L."/>
            <person name="Shu W."/>
        </authorList>
    </citation>
    <scope>NUCLEOTIDE SEQUENCE</scope>
    <source>
        <strain evidence="2">FACHB-1375</strain>
    </source>
</reference>
<evidence type="ECO:0000313" key="2">
    <source>
        <dbReference type="EMBL" id="MBD2180463.1"/>
    </source>
</evidence>
<keyword evidence="2" id="KW-0378">Hydrolase</keyword>
<accession>A0A926VAY8</accession>
<reference evidence="2" key="1">
    <citation type="journal article" date="2015" name="ISME J.">
        <title>Draft Genome Sequence of Streptomyces incarnatus NRRL8089, which Produces the Nucleoside Antibiotic Sinefungin.</title>
        <authorList>
            <person name="Oshima K."/>
            <person name="Hattori M."/>
            <person name="Shimizu H."/>
            <person name="Fukuda K."/>
            <person name="Nemoto M."/>
            <person name="Inagaki K."/>
            <person name="Tamura T."/>
        </authorList>
    </citation>
    <scope>NUCLEOTIDE SEQUENCE</scope>
    <source>
        <strain evidence="2">FACHB-1375</strain>
    </source>
</reference>
<proteinExistence type="predicted"/>
<dbReference type="Proteomes" id="UP000641646">
    <property type="component" value="Unassembled WGS sequence"/>
</dbReference>
<dbReference type="GO" id="GO:0004519">
    <property type="term" value="F:endonuclease activity"/>
    <property type="evidence" value="ECO:0007669"/>
    <property type="project" value="UniProtKB-KW"/>
</dbReference>
<keyword evidence="3" id="KW-1185">Reference proteome</keyword>
<dbReference type="InterPro" id="IPR003615">
    <property type="entry name" value="HNH_nuc"/>
</dbReference>